<accession>A0A927BFJ2</accession>
<name>A0A927BFJ2_9BACT</name>
<feature type="signal peptide" evidence="1">
    <location>
        <begin position="1"/>
        <end position="18"/>
    </location>
</feature>
<sequence length="357" mass="40824">MRFLRFALVCLLATACTAPKPTTRFNPPATRAELPREEAPHPKNSLEWWYLTGHLTDQATGEQFGVEYVFFHFNLKDGQQDWQMVNVALTDPQGQQFRYDYKLGKLPRLLTDSLPLRLRERRGREVWKFDGQEGAYHLQAALTGKNNAGYALDLTTRPTRPTRPVVLHSGTGYENYGKGIVAGYYSYPRLATTGTLTVAGKTRQVTGQLWYDRQWNCTTIVSDKVGWDWLSIQLDQPQEEFMLNNLRNTATGETLNNGTFSRADGSNQHLSGPDFQLTPLTYWTSPKSKKKYPATWRVQVPSQGYDLTVEPLVPQQELALRFFHAFTMYYWEGMCRVKGTHHGQPVTGQAYVEITNR</sequence>
<reference evidence="3" key="1">
    <citation type="submission" date="2020-09" db="EMBL/GenBank/DDBJ databases">
        <authorList>
            <person name="Kim M.K."/>
        </authorList>
    </citation>
    <scope>NUCLEOTIDE SEQUENCE</scope>
    <source>
        <strain evidence="3">BT664</strain>
    </source>
</reference>
<dbReference type="SUPFAM" id="SSF159245">
    <property type="entry name" value="AttH-like"/>
    <property type="match status" value="1"/>
</dbReference>
<dbReference type="InterPro" id="IPR023374">
    <property type="entry name" value="AttH-like_dom_sf"/>
</dbReference>
<dbReference type="RefSeq" id="WP_191005894.1">
    <property type="nucleotide sequence ID" value="NZ_JACXAD010000016.1"/>
</dbReference>
<dbReference type="Gene3D" id="2.40.370.10">
    <property type="entry name" value="AttH-like domain"/>
    <property type="match status" value="2"/>
</dbReference>
<evidence type="ECO:0000313" key="4">
    <source>
        <dbReference type="Proteomes" id="UP000612233"/>
    </source>
</evidence>
<gene>
    <name evidence="3" type="ORF">IC235_14405</name>
</gene>
<dbReference type="EMBL" id="JACXAD010000016">
    <property type="protein sequence ID" value="MBD2769082.1"/>
    <property type="molecule type" value="Genomic_DNA"/>
</dbReference>
<organism evidence="3 4">
    <name type="scientific">Hymenobacter montanus</name>
    <dbReference type="NCBI Taxonomy" id="2771359"/>
    <lineage>
        <taxon>Bacteria</taxon>
        <taxon>Pseudomonadati</taxon>
        <taxon>Bacteroidota</taxon>
        <taxon>Cytophagia</taxon>
        <taxon>Cytophagales</taxon>
        <taxon>Hymenobacteraceae</taxon>
        <taxon>Hymenobacter</taxon>
    </lineage>
</organism>
<dbReference type="Pfam" id="PF07143">
    <property type="entry name" value="CrtC"/>
    <property type="match status" value="1"/>
</dbReference>
<dbReference type="AlphaFoldDB" id="A0A927BFJ2"/>
<protein>
    <recommendedName>
        <fullName evidence="2">AttH domain-containing protein</fullName>
    </recommendedName>
</protein>
<keyword evidence="1" id="KW-0732">Signal</keyword>
<dbReference type="PROSITE" id="PS51257">
    <property type="entry name" value="PROKAR_LIPOPROTEIN"/>
    <property type="match status" value="1"/>
</dbReference>
<dbReference type="Pfam" id="PF17186">
    <property type="entry name" value="Lipocalin_9"/>
    <property type="match status" value="1"/>
</dbReference>
<feature type="domain" description="AttH" evidence="2">
    <location>
        <begin position="47"/>
        <end position="216"/>
    </location>
</feature>
<keyword evidence="4" id="KW-1185">Reference proteome</keyword>
<dbReference type="PANTHER" id="PTHR38591">
    <property type="entry name" value="HYDROLASE"/>
    <property type="match status" value="1"/>
</dbReference>
<evidence type="ECO:0000259" key="2">
    <source>
        <dbReference type="Pfam" id="PF07143"/>
    </source>
</evidence>
<evidence type="ECO:0000256" key="1">
    <source>
        <dbReference type="SAM" id="SignalP"/>
    </source>
</evidence>
<feature type="chain" id="PRO_5037665212" description="AttH domain-containing protein" evidence="1">
    <location>
        <begin position="19"/>
        <end position="357"/>
    </location>
</feature>
<evidence type="ECO:0000313" key="3">
    <source>
        <dbReference type="EMBL" id="MBD2769082.1"/>
    </source>
</evidence>
<comment type="caution">
    <text evidence="3">The sequence shown here is derived from an EMBL/GenBank/DDBJ whole genome shotgun (WGS) entry which is preliminary data.</text>
</comment>
<dbReference type="InterPro" id="IPR010791">
    <property type="entry name" value="AttH_dom"/>
</dbReference>
<proteinExistence type="predicted"/>
<dbReference type="PANTHER" id="PTHR38591:SF1">
    <property type="entry name" value="BLL1000 PROTEIN"/>
    <property type="match status" value="1"/>
</dbReference>
<dbReference type="Proteomes" id="UP000612233">
    <property type="component" value="Unassembled WGS sequence"/>
</dbReference>